<evidence type="ECO:0000313" key="3">
    <source>
        <dbReference type="Proteomes" id="UP000886998"/>
    </source>
</evidence>
<feature type="region of interest" description="Disordered" evidence="1">
    <location>
        <begin position="101"/>
        <end position="128"/>
    </location>
</feature>
<protein>
    <submittedName>
        <fullName evidence="2">Uncharacterized protein</fullName>
    </submittedName>
</protein>
<organism evidence="2 3">
    <name type="scientific">Trichonephila inaurata madagascariensis</name>
    <dbReference type="NCBI Taxonomy" id="2747483"/>
    <lineage>
        <taxon>Eukaryota</taxon>
        <taxon>Metazoa</taxon>
        <taxon>Ecdysozoa</taxon>
        <taxon>Arthropoda</taxon>
        <taxon>Chelicerata</taxon>
        <taxon>Arachnida</taxon>
        <taxon>Araneae</taxon>
        <taxon>Araneomorphae</taxon>
        <taxon>Entelegynae</taxon>
        <taxon>Araneoidea</taxon>
        <taxon>Nephilidae</taxon>
        <taxon>Trichonephila</taxon>
        <taxon>Trichonephila inaurata</taxon>
    </lineage>
</organism>
<feature type="region of interest" description="Disordered" evidence="1">
    <location>
        <begin position="1"/>
        <end position="56"/>
    </location>
</feature>
<gene>
    <name evidence="2" type="ORF">TNIN_400551</name>
</gene>
<sequence>MMLRTQPCRSPASIGIEGRPNGSHTESHSKHNDIGCVPLSTGTPQEDSLSGAARAGSRQHRTGMILLILNGRWDIRGAHGMLLLTTAKVEDCLAVSGISTSEGMRSGTEENESRQSLGRVSSGRVDGSGFEDDRTLGITVKDLETVLSNKWFRWVPVVNSQSHSV</sequence>
<comment type="caution">
    <text evidence="2">The sequence shown here is derived from an EMBL/GenBank/DDBJ whole genome shotgun (WGS) entry which is preliminary data.</text>
</comment>
<dbReference type="EMBL" id="BMAV01004185">
    <property type="protein sequence ID" value="GFY44320.1"/>
    <property type="molecule type" value="Genomic_DNA"/>
</dbReference>
<evidence type="ECO:0000313" key="2">
    <source>
        <dbReference type="EMBL" id="GFY44320.1"/>
    </source>
</evidence>
<dbReference type="AlphaFoldDB" id="A0A8X6X108"/>
<keyword evidence="3" id="KW-1185">Reference proteome</keyword>
<name>A0A8X6X108_9ARAC</name>
<proteinExistence type="predicted"/>
<dbReference type="Proteomes" id="UP000886998">
    <property type="component" value="Unassembled WGS sequence"/>
</dbReference>
<evidence type="ECO:0000256" key="1">
    <source>
        <dbReference type="SAM" id="MobiDB-lite"/>
    </source>
</evidence>
<feature type="compositionally biased region" description="Low complexity" evidence="1">
    <location>
        <begin position="116"/>
        <end position="128"/>
    </location>
</feature>
<reference evidence="2" key="1">
    <citation type="submission" date="2020-08" db="EMBL/GenBank/DDBJ databases">
        <title>Multicomponent nature underlies the extraordinary mechanical properties of spider dragline silk.</title>
        <authorList>
            <person name="Kono N."/>
            <person name="Nakamura H."/>
            <person name="Mori M."/>
            <person name="Yoshida Y."/>
            <person name="Ohtoshi R."/>
            <person name="Malay A.D."/>
            <person name="Moran D.A.P."/>
            <person name="Tomita M."/>
            <person name="Numata K."/>
            <person name="Arakawa K."/>
        </authorList>
    </citation>
    <scope>NUCLEOTIDE SEQUENCE</scope>
</reference>
<accession>A0A8X6X108</accession>